<feature type="non-terminal residue" evidence="1">
    <location>
        <position position="1"/>
    </location>
</feature>
<protein>
    <submittedName>
        <fullName evidence="1">Uncharacterized protein</fullName>
    </submittedName>
</protein>
<dbReference type="PANTHER" id="PTHR14776">
    <property type="entry name" value="CADHERIN-LIKE AND PC-ESTERASE DOMAIN-CONTAINING PROTEIN 1"/>
    <property type="match status" value="1"/>
</dbReference>
<dbReference type="PANTHER" id="PTHR14776:SF1">
    <property type="entry name" value="CADHERIN-LIKE AND PC-ESTERASE DOMAIN-CONTAINING PROTEIN 1"/>
    <property type="match status" value="1"/>
</dbReference>
<accession>A0A8J4WE37</accession>
<organism evidence="1 2">
    <name type="scientific">Paragonimus heterotremus</name>
    <dbReference type="NCBI Taxonomy" id="100268"/>
    <lineage>
        <taxon>Eukaryota</taxon>
        <taxon>Metazoa</taxon>
        <taxon>Spiralia</taxon>
        <taxon>Lophotrochozoa</taxon>
        <taxon>Platyhelminthes</taxon>
        <taxon>Trematoda</taxon>
        <taxon>Digenea</taxon>
        <taxon>Plagiorchiida</taxon>
        <taxon>Troglotremata</taxon>
        <taxon>Troglotrematidae</taxon>
        <taxon>Paragonimus</taxon>
    </lineage>
</organism>
<reference evidence="1" key="1">
    <citation type="submission" date="2019-05" db="EMBL/GenBank/DDBJ databases">
        <title>Annotation for the trematode Paragonimus heterotremus.</title>
        <authorList>
            <person name="Choi Y.-J."/>
        </authorList>
    </citation>
    <scope>NUCLEOTIDE SEQUENCE</scope>
    <source>
        <strain evidence="1">LC</strain>
    </source>
</reference>
<dbReference type="OrthoDB" id="1932925at2759"/>
<name>A0A8J4WE37_9TREM</name>
<proteinExistence type="predicted"/>
<keyword evidence="2" id="KW-1185">Reference proteome</keyword>
<evidence type="ECO:0000313" key="1">
    <source>
        <dbReference type="EMBL" id="KAF5396714.1"/>
    </source>
</evidence>
<sequence length="129" mass="14915">TASSWSNFREFYGRFLTTRVIVKDHAAGFHSPISGLPSPSMTSRIGLVKTNNELIRRAKQYGWTVLRSYDLSWTRVDHFVPYARCSCHFYEIQQKFNPAEKASSFTITGPIHHVLFRLFQQSILYGTHT</sequence>
<dbReference type="Proteomes" id="UP000748531">
    <property type="component" value="Unassembled WGS sequence"/>
</dbReference>
<gene>
    <name evidence="1" type="ORF">PHET_10119</name>
</gene>
<evidence type="ECO:0000313" key="2">
    <source>
        <dbReference type="Proteomes" id="UP000748531"/>
    </source>
</evidence>
<dbReference type="EMBL" id="LUCH01007508">
    <property type="protein sequence ID" value="KAF5396714.1"/>
    <property type="molecule type" value="Genomic_DNA"/>
</dbReference>
<comment type="caution">
    <text evidence="1">The sequence shown here is derived from an EMBL/GenBank/DDBJ whole genome shotgun (WGS) entry which is preliminary data.</text>
</comment>
<dbReference type="AlphaFoldDB" id="A0A8J4WE37"/>